<protein>
    <submittedName>
        <fullName evidence="4">Glycosyltransferase family 4 protein</fullName>
    </submittedName>
</protein>
<evidence type="ECO:0000259" key="2">
    <source>
        <dbReference type="Pfam" id="PF00534"/>
    </source>
</evidence>
<dbReference type="PANTHER" id="PTHR46401">
    <property type="entry name" value="GLYCOSYLTRANSFERASE WBBK-RELATED"/>
    <property type="match status" value="1"/>
</dbReference>
<sequence length="328" mass="37299">MNTKVLIDSRWAGNTGIGRLYREVMDRKPPHVVGEHVKSNMRLGSLYSPFMLGKAIRSSTADIFYSPSFMPPAFSSIPFVITIHDLMHLFYYSPLHKIYYQQVIARLAKKAKKIITVSHHSKQQLVQLLGIDEHLITVIYNGVDERFIQNEERIKLDRPYLLYIGNRRKNKNIPAMIRAFARAAIDKEIIFALSGEPDTFLLQEAERSGVRERIKFLGFIQEETLPQLYKGALVTLYASLMEGFGLPILEAMASGTPVLTSNVSSLPEIAGPGALCVDPFNINEMANGIEQLVNNNELRNYYIEEGRKRINAFQWEHTAIQTWKAILS</sequence>
<name>A0ABV6HGZ5_9SPHI</name>
<dbReference type="PANTHER" id="PTHR46401:SF2">
    <property type="entry name" value="GLYCOSYLTRANSFERASE WBBK-RELATED"/>
    <property type="match status" value="1"/>
</dbReference>
<evidence type="ECO:0000313" key="5">
    <source>
        <dbReference type="Proteomes" id="UP001589774"/>
    </source>
</evidence>
<comment type="caution">
    <text evidence="4">The sequence shown here is derived from an EMBL/GenBank/DDBJ whole genome shotgun (WGS) entry which is preliminary data.</text>
</comment>
<organism evidence="4 5">
    <name type="scientific">Olivibacter oleidegradans</name>
    <dbReference type="NCBI Taxonomy" id="760123"/>
    <lineage>
        <taxon>Bacteria</taxon>
        <taxon>Pseudomonadati</taxon>
        <taxon>Bacteroidota</taxon>
        <taxon>Sphingobacteriia</taxon>
        <taxon>Sphingobacteriales</taxon>
        <taxon>Sphingobacteriaceae</taxon>
        <taxon>Olivibacter</taxon>
    </lineage>
</organism>
<dbReference type="Proteomes" id="UP001589774">
    <property type="component" value="Unassembled WGS sequence"/>
</dbReference>
<dbReference type="Pfam" id="PF13439">
    <property type="entry name" value="Glyco_transf_4"/>
    <property type="match status" value="1"/>
</dbReference>
<gene>
    <name evidence="4" type="ORF">ACFFI0_07525</name>
</gene>
<reference evidence="4 5" key="1">
    <citation type="submission" date="2024-09" db="EMBL/GenBank/DDBJ databases">
        <authorList>
            <person name="Sun Q."/>
            <person name="Mori K."/>
        </authorList>
    </citation>
    <scope>NUCLEOTIDE SEQUENCE [LARGE SCALE GENOMIC DNA]</scope>
    <source>
        <strain evidence="4 5">CCM 7765</strain>
    </source>
</reference>
<dbReference type="Gene3D" id="3.40.50.2000">
    <property type="entry name" value="Glycogen Phosphorylase B"/>
    <property type="match status" value="2"/>
</dbReference>
<evidence type="ECO:0000256" key="1">
    <source>
        <dbReference type="ARBA" id="ARBA00022679"/>
    </source>
</evidence>
<dbReference type="SUPFAM" id="SSF53756">
    <property type="entry name" value="UDP-Glycosyltransferase/glycogen phosphorylase"/>
    <property type="match status" value="1"/>
</dbReference>
<dbReference type="EMBL" id="JBHLWO010000001">
    <property type="protein sequence ID" value="MFC0318154.1"/>
    <property type="molecule type" value="Genomic_DNA"/>
</dbReference>
<feature type="domain" description="Glycosyl transferase family 1" evidence="2">
    <location>
        <begin position="146"/>
        <end position="309"/>
    </location>
</feature>
<feature type="domain" description="Glycosyltransferase subfamily 4-like N-terminal" evidence="3">
    <location>
        <begin position="32"/>
        <end position="145"/>
    </location>
</feature>
<accession>A0ABV6HGZ5</accession>
<keyword evidence="1" id="KW-0808">Transferase</keyword>
<evidence type="ECO:0000259" key="3">
    <source>
        <dbReference type="Pfam" id="PF13439"/>
    </source>
</evidence>
<dbReference type="InterPro" id="IPR028098">
    <property type="entry name" value="Glyco_trans_4-like_N"/>
</dbReference>
<dbReference type="Pfam" id="PF00534">
    <property type="entry name" value="Glycos_transf_1"/>
    <property type="match status" value="1"/>
</dbReference>
<dbReference type="InterPro" id="IPR001296">
    <property type="entry name" value="Glyco_trans_1"/>
</dbReference>
<dbReference type="CDD" id="cd03809">
    <property type="entry name" value="GT4_MtfB-like"/>
    <property type="match status" value="1"/>
</dbReference>
<keyword evidence="5" id="KW-1185">Reference proteome</keyword>
<dbReference type="RefSeq" id="WP_013665349.1">
    <property type="nucleotide sequence ID" value="NZ_JBHLWO010000001.1"/>
</dbReference>
<proteinExistence type="predicted"/>
<evidence type="ECO:0000313" key="4">
    <source>
        <dbReference type="EMBL" id="MFC0318154.1"/>
    </source>
</evidence>